<feature type="region of interest" description="Disordered" evidence="1">
    <location>
        <begin position="207"/>
        <end position="227"/>
    </location>
</feature>
<dbReference type="EMBL" id="AGWY01000012">
    <property type="protein sequence ID" value="EKS33970.1"/>
    <property type="molecule type" value="Genomic_DNA"/>
</dbReference>
<organism evidence="2 3">
    <name type="scientific">Afipia clevelandensis ATCC 49720</name>
    <dbReference type="NCBI Taxonomy" id="883079"/>
    <lineage>
        <taxon>Bacteria</taxon>
        <taxon>Pseudomonadati</taxon>
        <taxon>Pseudomonadota</taxon>
        <taxon>Alphaproteobacteria</taxon>
        <taxon>Hyphomicrobiales</taxon>
        <taxon>Nitrobacteraceae</taxon>
        <taxon>Afipia</taxon>
    </lineage>
</organism>
<dbReference type="Proteomes" id="UP000001095">
    <property type="component" value="Unassembled WGS sequence"/>
</dbReference>
<feature type="compositionally biased region" description="Basic and acidic residues" evidence="1">
    <location>
        <begin position="1"/>
        <end position="16"/>
    </location>
</feature>
<sequence>MDDDKQDKPGGGDAAKRPPPTIDLTASDVSESTPAPDAPSDVNEAEKTASEHHQPSPEPKAPSRAAPIVLSALTGAAAAALVLGVAKSTGWLDVPPPKPTADVVSKSDVDTLGARLAKVESDVAKPAPAPKPVTDPALAARLDSVEKALASLRGDVTAVQTESGKIVAALNDVKSASPQAAVSMPAASGDTPALEERLDKIERATAALTAAAAAPPPPPPPTEDPRLRRLDVLINLDKAVRRGSPYVAELAAARSVAGDSDVLKALDPFAHTGIPDTDALSKELLALLPQVTPRPAPEPAPSGIVERLQQSFSKLVRVQRTDAQASSPSGVIARATAAAQRNDLNAAKRELLLLPQSDLVLVRPWIAKVDGREKALTASEQFTMDTLTAISKPAR</sequence>
<comment type="caution">
    <text evidence="2">The sequence shown here is derived from an EMBL/GenBank/DDBJ whole genome shotgun (WGS) entry which is preliminary data.</text>
</comment>
<feature type="region of interest" description="Disordered" evidence="1">
    <location>
        <begin position="1"/>
        <end position="64"/>
    </location>
</feature>
<dbReference type="RefSeq" id="WP_002713960.1">
    <property type="nucleotide sequence ID" value="NZ_KB375281.1"/>
</dbReference>
<evidence type="ECO:0000313" key="3">
    <source>
        <dbReference type="Proteomes" id="UP000001095"/>
    </source>
</evidence>
<keyword evidence="3" id="KW-1185">Reference proteome</keyword>
<name>K8P2N7_9BRAD</name>
<accession>K8P2N7</accession>
<evidence type="ECO:0000256" key="1">
    <source>
        <dbReference type="SAM" id="MobiDB-lite"/>
    </source>
</evidence>
<dbReference type="HOGENOM" id="CLU_042789_0_0_5"/>
<dbReference type="AlphaFoldDB" id="K8P2N7"/>
<dbReference type="OrthoDB" id="8441668at2"/>
<proteinExistence type="predicted"/>
<gene>
    <name evidence="2" type="ORF">HMPREF9696_03090</name>
</gene>
<dbReference type="PATRIC" id="fig|883079.3.peg.3155"/>
<evidence type="ECO:0000313" key="2">
    <source>
        <dbReference type="EMBL" id="EKS33970.1"/>
    </source>
</evidence>
<evidence type="ECO:0008006" key="4">
    <source>
        <dbReference type="Google" id="ProtNLM"/>
    </source>
</evidence>
<feature type="compositionally biased region" description="Basic and acidic residues" evidence="1">
    <location>
        <begin position="44"/>
        <end position="55"/>
    </location>
</feature>
<reference evidence="2 3" key="1">
    <citation type="submission" date="2012-04" db="EMBL/GenBank/DDBJ databases">
        <title>The Genome Sequence of Afipia clevelandensis ATCC 49720.</title>
        <authorList>
            <consortium name="The Broad Institute Genome Sequencing Platform"/>
            <person name="Earl A."/>
            <person name="Ward D."/>
            <person name="Feldgarden M."/>
            <person name="Gevers D."/>
            <person name="Huys G."/>
            <person name="Walker B."/>
            <person name="Young S.K."/>
            <person name="Zeng Q."/>
            <person name="Gargeya S."/>
            <person name="Fitzgerald M."/>
            <person name="Haas B."/>
            <person name="Abouelleil A."/>
            <person name="Alvarado L."/>
            <person name="Arachchi H.M."/>
            <person name="Berlin A."/>
            <person name="Chapman S.B."/>
            <person name="Goldberg J."/>
            <person name="Griggs A."/>
            <person name="Gujja S."/>
            <person name="Hansen M."/>
            <person name="Howarth C."/>
            <person name="Imamovic A."/>
            <person name="Larimer J."/>
            <person name="McCowen C."/>
            <person name="Montmayeur A."/>
            <person name="Murphy C."/>
            <person name="Neiman D."/>
            <person name="Pearson M."/>
            <person name="Priest M."/>
            <person name="Roberts A."/>
            <person name="Saif S."/>
            <person name="Shea T."/>
            <person name="Sisk P."/>
            <person name="Sykes S."/>
            <person name="Wortman J."/>
            <person name="Nusbaum C."/>
            <person name="Birren B."/>
        </authorList>
    </citation>
    <scope>NUCLEOTIDE SEQUENCE [LARGE SCALE GENOMIC DNA]</scope>
    <source>
        <strain evidence="2 3">ATCC 49720</strain>
    </source>
</reference>
<protein>
    <recommendedName>
        <fullName evidence="4">YbgF trimerisation domain-containing protein</fullName>
    </recommendedName>
</protein>